<gene>
    <name evidence="2" type="ORF">GC105_01485</name>
</gene>
<evidence type="ECO:0000313" key="3">
    <source>
        <dbReference type="Proteomes" id="UP000440004"/>
    </source>
</evidence>
<accession>A0A6A7K509</accession>
<comment type="caution">
    <text evidence="2">The sequence shown here is derived from an EMBL/GenBank/DDBJ whole genome shotgun (WGS) entry which is preliminary data.</text>
</comment>
<feature type="domain" description="Cupin type-2" evidence="1">
    <location>
        <begin position="62"/>
        <end position="119"/>
    </location>
</feature>
<protein>
    <submittedName>
        <fullName evidence="2">Cupin domain-containing protein</fullName>
    </submittedName>
</protein>
<evidence type="ECO:0000313" key="2">
    <source>
        <dbReference type="EMBL" id="MPW24465.1"/>
    </source>
</evidence>
<dbReference type="Gene3D" id="2.60.120.10">
    <property type="entry name" value="Jelly Rolls"/>
    <property type="match status" value="1"/>
</dbReference>
<proteinExistence type="predicted"/>
<dbReference type="EMBL" id="WHNX01000002">
    <property type="protein sequence ID" value="MPW24465.1"/>
    <property type="molecule type" value="Genomic_DNA"/>
</dbReference>
<dbReference type="InterPro" id="IPR011051">
    <property type="entry name" value="RmlC_Cupin_sf"/>
</dbReference>
<dbReference type="RefSeq" id="WP_152800967.1">
    <property type="nucleotide sequence ID" value="NZ_WHNX01000002.1"/>
</dbReference>
<keyword evidence="3" id="KW-1185">Reference proteome</keyword>
<dbReference type="InterPro" id="IPR013096">
    <property type="entry name" value="Cupin_2"/>
</dbReference>
<sequence length="157" mass="18196">MTDNIFHKFNDFVWDGISKIDYKPSGDGPVTFNETTRQNLVENNLNTDFHLRYFECAIDGFSTLEKHEHVHVVMIARGKGKVIVNDKIYDAEPMDLITIPPHAFHQLINTGEEPFGFFCTVDAKRDKFNLLTQEEILSLKKNPEIANYIQVPKKYFD</sequence>
<organism evidence="2 3">
    <name type="scientific">Alkalibaculum sporogenes</name>
    <dbReference type="NCBI Taxonomy" id="2655001"/>
    <lineage>
        <taxon>Bacteria</taxon>
        <taxon>Bacillati</taxon>
        <taxon>Bacillota</taxon>
        <taxon>Clostridia</taxon>
        <taxon>Eubacteriales</taxon>
        <taxon>Eubacteriaceae</taxon>
        <taxon>Alkalibaculum</taxon>
    </lineage>
</organism>
<reference evidence="2 3" key="1">
    <citation type="submission" date="2019-10" db="EMBL/GenBank/DDBJ databases">
        <title>Alkalibaculum tamaniensis sp.nov., a new alkaliphilic acetogen, isolated on methoxylated aromatics from a mud volcano.</title>
        <authorList>
            <person name="Khomyakova M.A."/>
            <person name="Merkel A.Y."/>
            <person name="Bonch-Osmolovskaya E.A."/>
            <person name="Slobodkin A.I."/>
        </authorList>
    </citation>
    <scope>NUCLEOTIDE SEQUENCE [LARGE SCALE GENOMIC DNA]</scope>
    <source>
        <strain evidence="2 3">M08DMB</strain>
    </source>
</reference>
<evidence type="ECO:0000259" key="1">
    <source>
        <dbReference type="Pfam" id="PF07883"/>
    </source>
</evidence>
<dbReference type="SUPFAM" id="SSF51182">
    <property type="entry name" value="RmlC-like cupins"/>
    <property type="match status" value="1"/>
</dbReference>
<dbReference type="InterPro" id="IPR014710">
    <property type="entry name" value="RmlC-like_jellyroll"/>
</dbReference>
<dbReference type="AlphaFoldDB" id="A0A6A7K509"/>
<dbReference type="Pfam" id="PF07883">
    <property type="entry name" value="Cupin_2"/>
    <property type="match status" value="1"/>
</dbReference>
<dbReference type="Proteomes" id="UP000440004">
    <property type="component" value="Unassembled WGS sequence"/>
</dbReference>
<name>A0A6A7K509_9FIRM</name>